<dbReference type="InterPro" id="IPR014940">
    <property type="entry name" value="BAAT_C"/>
</dbReference>
<name>A0A419T5D7_9FIRM</name>
<dbReference type="InterPro" id="IPR016662">
    <property type="entry name" value="Acyl-CoA_thioEstase_long-chain"/>
</dbReference>
<feature type="domain" description="BAAT/Acyl-CoA thioester hydrolase C-terminal" evidence="4">
    <location>
        <begin position="198"/>
        <end position="424"/>
    </location>
</feature>
<dbReference type="GO" id="GO:0006637">
    <property type="term" value="P:acyl-CoA metabolic process"/>
    <property type="evidence" value="ECO:0007669"/>
    <property type="project" value="InterPro"/>
</dbReference>
<proteinExistence type="inferred from homology"/>
<dbReference type="Pfam" id="PF04775">
    <property type="entry name" value="Bile_Hydr_Trans"/>
    <property type="match status" value="1"/>
</dbReference>
<evidence type="ECO:0000313" key="6">
    <source>
        <dbReference type="Proteomes" id="UP000284277"/>
    </source>
</evidence>
<keyword evidence="6" id="KW-1185">Reference proteome</keyword>
<dbReference type="InterPro" id="IPR042490">
    <property type="entry name" value="Thio_Ohase/BAAT_N"/>
</dbReference>
<dbReference type="InterPro" id="IPR006862">
    <property type="entry name" value="Thio_Ohase/aa_AcTrfase"/>
</dbReference>
<comment type="caution">
    <text evidence="5">The sequence shown here is derived from an EMBL/GenBank/DDBJ whole genome shotgun (WGS) entry which is preliminary data.</text>
</comment>
<dbReference type="Gene3D" id="3.40.50.1820">
    <property type="entry name" value="alpha/beta hydrolase"/>
    <property type="match status" value="1"/>
</dbReference>
<evidence type="ECO:0000256" key="1">
    <source>
        <dbReference type="ARBA" id="ARBA00006538"/>
    </source>
</evidence>
<feature type="active site" description="Charge relay system" evidence="2">
    <location>
        <position position="227"/>
    </location>
</feature>
<dbReference type="RefSeq" id="WP_120196363.1">
    <property type="nucleotide sequence ID" value="NZ_MCIA01000010.1"/>
</dbReference>
<dbReference type="OrthoDB" id="8922993at2"/>
<dbReference type="Pfam" id="PF08840">
    <property type="entry name" value="BAAT_C"/>
    <property type="match status" value="1"/>
</dbReference>
<feature type="active site" description="Charge relay system" evidence="2">
    <location>
        <position position="375"/>
    </location>
</feature>
<dbReference type="EMBL" id="MCIA01000010">
    <property type="protein sequence ID" value="RKD32655.1"/>
    <property type="molecule type" value="Genomic_DNA"/>
</dbReference>
<accession>A0A419T5D7</accession>
<organism evidence="5 6">
    <name type="scientific">Lacrimispora algidixylanolytica</name>
    <dbReference type="NCBI Taxonomy" id="94868"/>
    <lineage>
        <taxon>Bacteria</taxon>
        <taxon>Bacillati</taxon>
        <taxon>Bacillota</taxon>
        <taxon>Clostridia</taxon>
        <taxon>Lachnospirales</taxon>
        <taxon>Lachnospiraceae</taxon>
        <taxon>Lacrimispora</taxon>
    </lineage>
</organism>
<dbReference type="AlphaFoldDB" id="A0A419T5D7"/>
<feature type="active site" description="Charge relay system" evidence="2">
    <location>
        <position position="340"/>
    </location>
</feature>
<reference evidence="5 6" key="1">
    <citation type="submission" date="2016-08" db="EMBL/GenBank/DDBJ databases">
        <title>A new outlook on sporulation: Clostridium algidixylanolyticum.</title>
        <authorList>
            <person name="Poppleton D.I."/>
            <person name="Gribaldo S."/>
        </authorList>
    </citation>
    <scope>NUCLEOTIDE SEQUENCE [LARGE SCALE GENOMIC DNA]</scope>
    <source>
        <strain evidence="5 6">SPL73</strain>
    </source>
</reference>
<evidence type="ECO:0000259" key="3">
    <source>
        <dbReference type="Pfam" id="PF04775"/>
    </source>
</evidence>
<sequence length="425" mass="48279">MKIEIKNQEAFVDEKIHIKISELSPLSHLKITFHMELPWCSGELFSSYAIFQPDDKGEVDLEHTSPIEGTYENANSIGLLYSLRLTTSYGKNIAKNINIEHPILIKISFETTSDQRELTLTRFFKSKDIVVQKINDTFTGQLFYKEHSRHKTILMLGGSDGNLDSLSLMAGPLASRGFNVLTVSYFATKNLPEKLEEIPLEYFENIFDWIKTNEITKSEEIYIHGTSKGGELALLLASKYPQIKKVVAVEPHAYCFQALNGLMSGANVSSWSYKRNSLPFVKVDNEYFYQDQKLQIENGVPFGFCNTYKKSLLASSNKDEARIKVEDSNADLLLICGEEDNIWNSYEACQEIINHLKRRNYKHRVELLSYPHMGHPLPVPFIIPVSLTTAIPMNGGIFSTGGTLLGNAEGQYQSFQRTINFFRDK</sequence>
<dbReference type="PIRSF" id="PIRSF016521">
    <property type="entry name" value="Acyl-CoA_hydro"/>
    <property type="match status" value="1"/>
</dbReference>
<dbReference type="SUPFAM" id="SSF53474">
    <property type="entry name" value="alpha/beta-Hydrolases"/>
    <property type="match status" value="1"/>
</dbReference>
<evidence type="ECO:0000259" key="4">
    <source>
        <dbReference type="Pfam" id="PF08840"/>
    </source>
</evidence>
<gene>
    <name evidence="5" type="ORF">BET01_17260</name>
</gene>
<comment type="similarity">
    <text evidence="1">Belongs to the C/M/P thioester hydrolase family.</text>
</comment>
<dbReference type="Gene3D" id="2.60.40.2240">
    <property type="entry name" value="Acyl-CoA thioester hydrolase/BAAT N-terminal domain"/>
    <property type="match status" value="1"/>
</dbReference>
<evidence type="ECO:0000256" key="2">
    <source>
        <dbReference type="PIRSR" id="PIRSR016521-1"/>
    </source>
</evidence>
<dbReference type="GO" id="GO:0047617">
    <property type="term" value="F:fatty acyl-CoA hydrolase activity"/>
    <property type="evidence" value="ECO:0007669"/>
    <property type="project" value="TreeGrafter"/>
</dbReference>
<dbReference type="PANTHER" id="PTHR10824:SF4">
    <property type="entry name" value="ACYL-COENZYME A THIOESTERASE 1-LIKE"/>
    <property type="match status" value="1"/>
</dbReference>
<evidence type="ECO:0000313" key="5">
    <source>
        <dbReference type="EMBL" id="RKD32655.1"/>
    </source>
</evidence>
<dbReference type="Proteomes" id="UP000284277">
    <property type="component" value="Unassembled WGS sequence"/>
</dbReference>
<dbReference type="InterPro" id="IPR029058">
    <property type="entry name" value="AB_hydrolase_fold"/>
</dbReference>
<feature type="domain" description="Acyl-CoA thioester hydrolase/bile acid-CoA amino acid N-acetyltransferase" evidence="3">
    <location>
        <begin position="13"/>
        <end position="134"/>
    </location>
</feature>
<protein>
    <submittedName>
        <fullName evidence="5">Acyl-CoA thioesterase</fullName>
    </submittedName>
</protein>
<dbReference type="GO" id="GO:0006631">
    <property type="term" value="P:fatty acid metabolic process"/>
    <property type="evidence" value="ECO:0007669"/>
    <property type="project" value="TreeGrafter"/>
</dbReference>
<dbReference type="PANTHER" id="PTHR10824">
    <property type="entry name" value="ACYL-COENZYME A THIOESTERASE-RELATED"/>
    <property type="match status" value="1"/>
</dbReference>